<accession>M1D135</accession>
<keyword evidence="2" id="KW-1185">Reference proteome</keyword>
<dbReference type="STRING" id="4113.M1D135"/>
<reference evidence="1" key="2">
    <citation type="submission" date="2015-06" db="UniProtKB">
        <authorList>
            <consortium name="EnsemblPlants"/>
        </authorList>
    </citation>
    <scope>IDENTIFICATION</scope>
    <source>
        <strain evidence="1">DM1-3 516 R44</strain>
    </source>
</reference>
<organism evidence="1 2">
    <name type="scientific">Solanum tuberosum</name>
    <name type="common">Potato</name>
    <dbReference type="NCBI Taxonomy" id="4113"/>
    <lineage>
        <taxon>Eukaryota</taxon>
        <taxon>Viridiplantae</taxon>
        <taxon>Streptophyta</taxon>
        <taxon>Embryophyta</taxon>
        <taxon>Tracheophyta</taxon>
        <taxon>Spermatophyta</taxon>
        <taxon>Magnoliopsida</taxon>
        <taxon>eudicotyledons</taxon>
        <taxon>Gunneridae</taxon>
        <taxon>Pentapetalae</taxon>
        <taxon>asterids</taxon>
        <taxon>lamiids</taxon>
        <taxon>Solanales</taxon>
        <taxon>Solanaceae</taxon>
        <taxon>Solanoideae</taxon>
        <taxon>Solaneae</taxon>
        <taxon>Solanum</taxon>
    </lineage>
</organism>
<dbReference type="Proteomes" id="UP000011115">
    <property type="component" value="Unassembled WGS sequence"/>
</dbReference>
<dbReference type="EnsemblPlants" id="PGSC0003DMT400079001">
    <property type="protein sequence ID" value="PGSC0003DMT400079001"/>
    <property type="gene ID" value="PGSC0003DMG400030745"/>
</dbReference>
<evidence type="ECO:0000313" key="1">
    <source>
        <dbReference type="EnsemblPlants" id="PGSC0003DMT400079001"/>
    </source>
</evidence>
<dbReference type="PANTHER" id="PTHR33116:SF66">
    <property type="entry name" value="REVERSE TRANSCRIPTASE ZINC-BINDING DOMAIN-CONTAINING PROTEIN"/>
    <property type="match status" value="1"/>
</dbReference>
<dbReference type="PaxDb" id="4113-PGSC0003DMT400079001"/>
<dbReference type="OMA" id="MINAICR"/>
<dbReference type="eggNOG" id="KOG1075">
    <property type="taxonomic scope" value="Eukaryota"/>
</dbReference>
<dbReference type="HOGENOM" id="CLU_000680_28_0_1"/>
<name>M1D135_SOLTU</name>
<sequence>MPLVEKVTEILRCWSAKLLSYAGRLQLIKAVVFGVRTCWAQVFVLPKRIMKLINGIYRTFVCSDVVLSKRARVFQEKICLSKAAGGLKVMHLISWNRAAILKHSWAIAET</sequence>
<dbReference type="AlphaFoldDB" id="M1D135"/>
<evidence type="ECO:0000313" key="2">
    <source>
        <dbReference type="Proteomes" id="UP000011115"/>
    </source>
</evidence>
<dbReference type="InParanoid" id="M1D135"/>
<protein>
    <submittedName>
        <fullName evidence="1">Tn7 reverse transcriptase</fullName>
    </submittedName>
</protein>
<reference evidence="2" key="1">
    <citation type="journal article" date="2011" name="Nature">
        <title>Genome sequence and analysis of the tuber crop potato.</title>
        <authorList>
            <consortium name="The Potato Genome Sequencing Consortium"/>
        </authorList>
    </citation>
    <scope>NUCLEOTIDE SEQUENCE [LARGE SCALE GENOMIC DNA]</scope>
    <source>
        <strain evidence="2">cv. DM1-3 516 R44</strain>
    </source>
</reference>
<proteinExistence type="predicted"/>
<dbReference type="Gramene" id="PGSC0003DMT400079001">
    <property type="protein sequence ID" value="PGSC0003DMT400079001"/>
    <property type="gene ID" value="PGSC0003DMG400030745"/>
</dbReference>
<dbReference type="PANTHER" id="PTHR33116">
    <property type="entry name" value="REVERSE TRANSCRIPTASE ZINC-BINDING DOMAIN-CONTAINING PROTEIN-RELATED-RELATED"/>
    <property type="match status" value="1"/>
</dbReference>